<keyword evidence="3" id="KW-1185">Reference proteome</keyword>
<dbReference type="InterPro" id="IPR029033">
    <property type="entry name" value="His_PPase_superfam"/>
</dbReference>
<gene>
    <name evidence="2" type="ORF">GCM10008174_03140</name>
</gene>
<feature type="signal peptide" evidence="1">
    <location>
        <begin position="1"/>
        <end position="19"/>
    </location>
</feature>
<keyword evidence="1" id="KW-0732">Signal</keyword>
<sequence>MTRVFLLAAFALIWSPAMADDEALWRALREGGHVALMRHATAPGVGDPTNFRIGDCSTQRNLSDAGRREAKAVGERFRAAGVAVGRVVSSQWCRARETAEAMALGPVIEDPRLNSFFEIGDRRAAIAASRQAVLDAPRSGPITVFVTHQVNVTALTDVYPASAEIVVAKLTGAGFEVVGSIKP</sequence>
<dbReference type="SUPFAM" id="SSF53254">
    <property type="entry name" value="Phosphoglycerate mutase-like"/>
    <property type="match status" value="1"/>
</dbReference>
<dbReference type="RefSeq" id="WP_271199089.1">
    <property type="nucleotide sequence ID" value="NZ_BSFL01000001.1"/>
</dbReference>
<reference evidence="2" key="1">
    <citation type="journal article" date="2014" name="Int. J. Syst. Evol. Microbiol.">
        <title>Complete genome sequence of Corynebacterium casei LMG S-19264T (=DSM 44701T), isolated from a smear-ripened cheese.</title>
        <authorList>
            <consortium name="US DOE Joint Genome Institute (JGI-PGF)"/>
            <person name="Walter F."/>
            <person name="Albersmeier A."/>
            <person name="Kalinowski J."/>
            <person name="Ruckert C."/>
        </authorList>
    </citation>
    <scope>NUCLEOTIDE SEQUENCE</scope>
    <source>
        <strain evidence="2">VKM B-2748</strain>
    </source>
</reference>
<dbReference type="EMBL" id="BSFL01000001">
    <property type="protein sequence ID" value="GLK78573.1"/>
    <property type="molecule type" value="Genomic_DNA"/>
</dbReference>
<name>A0A9W6JLU3_9HYPH</name>
<dbReference type="AlphaFoldDB" id="A0A9W6JLU3"/>
<reference evidence="2" key="2">
    <citation type="submission" date="2023-01" db="EMBL/GenBank/DDBJ databases">
        <authorList>
            <person name="Sun Q."/>
            <person name="Evtushenko L."/>
        </authorList>
    </citation>
    <scope>NUCLEOTIDE SEQUENCE</scope>
    <source>
        <strain evidence="2">VKM B-2748</strain>
    </source>
</reference>
<dbReference type="CDD" id="cd07040">
    <property type="entry name" value="HP"/>
    <property type="match status" value="1"/>
</dbReference>
<organism evidence="2 3">
    <name type="scientific">Methylopila turkensis</name>
    <dbReference type="NCBI Taxonomy" id="1437816"/>
    <lineage>
        <taxon>Bacteria</taxon>
        <taxon>Pseudomonadati</taxon>
        <taxon>Pseudomonadota</taxon>
        <taxon>Alphaproteobacteria</taxon>
        <taxon>Hyphomicrobiales</taxon>
        <taxon>Methylopilaceae</taxon>
        <taxon>Methylopila</taxon>
    </lineage>
</organism>
<evidence type="ECO:0000256" key="1">
    <source>
        <dbReference type="SAM" id="SignalP"/>
    </source>
</evidence>
<protein>
    <submittedName>
        <fullName evidence="2">Phosphoglycerate mutase</fullName>
    </submittedName>
</protein>
<accession>A0A9W6JLU3</accession>
<dbReference type="Gene3D" id="3.40.50.1240">
    <property type="entry name" value="Phosphoglycerate mutase-like"/>
    <property type="match status" value="1"/>
</dbReference>
<dbReference type="InterPro" id="IPR013078">
    <property type="entry name" value="His_Pase_superF_clade-1"/>
</dbReference>
<dbReference type="Proteomes" id="UP001143309">
    <property type="component" value="Unassembled WGS sequence"/>
</dbReference>
<feature type="chain" id="PRO_5040911079" evidence="1">
    <location>
        <begin position="20"/>
        <end position="183"/>
    </location>
</feature>
<comment type="caution">
    <text evidence="2">The sequence shown here is derived from an EMBL/GenBank/DDBJ whole genome shotgun (WGS) entry which is preliminary data.</text>
</comment>
<dbReference type="Pfam" id="PF00300">
    <property type="entry name" value="His_Phos_1"/>
    <property type="match status" value="1"/>
</dbReference>
<proteinExistence type="predicted"/>
<evidence type="ECO:0000313" key="3">
    <source>
        <dbReference type="Proteomes" id="UP001143309"/>
    </source>
</evidence>
<evidence type="ECO:0000313" key="2">
    <source>
        <dbReference type="EMBL" id="GLK78573.1"/>
    </source>
</evidence>